<keyword evidence="1" id="KW-1133">Transmembrane helix</keyword>
<gene>
    <name evidence="2" type="ORF">SLY_0311</name>
</gene>
<dbReference type="EMBL" id="CP002548">
    <property type="protein sequence ID" value="AGL90233.1"/>
    <property type="molecule type" value="Genomic_DNA"/>
</dbReference>
<dbReference type="CDD" id="cd06530">
    <property type="entry name" value="S26_SPase_I"/>
    <property type="match status" value="1"/>
</dbReference>
<dbReference type="GO" id="GO:0006465">
    <property type="term" value="P:signal peptide processing"/>
    <property type="evidence" value="ECO:0007669"/>
    <property type="project" value="InterPro"/>
</dbReference>
<dbReference type="HOGENOM" id="CLU_1145386_0_0_14"/>
<keyword evidence="1" id="KW-0812">Transmembrane</keyword>
<dbReference type="AlphaFoldDB" id="R4S0E6"/>
<dbReference type="Gene3D" id="2.10.109.10">
    <property type="entry name" value="Umud Fragment, subunit A"/>
    <property type="match status" value="1"/>
</dbReference>
<evidence type="ECO:0008006" key="4">
    <source>
        <dbReference type="Google" id="ProtNLM"/>
    </source>
</evidence>
<dbReference type="OrthoDB" id="385904at2"/>
<evidence type="ECO:0000256" key="1">
    <source>
        <dbReference type="SAM" id="Phobius"/>
    </source>
</evidence>
<proteinExistence type="predicted"/>
<dbReference type="InterPro" id="IPR036286">
    <property type="entry name" value="LexA/Signal_pep-like_sf"/>
</dbReference>
<name>R4S0E6_PHYAS</name>
<dbReference type="Proteomes" id="UP000013941">
    <property type="component" value="Chromosome"/>
</dbReference>
<evidence type="ECO:0000313" key="2">
    <source>
        <dbReference type="EMBL" id="AGL90233.1"/>
    </source>
</evidence>
<dbReference type="InterPro" id="IPR019533">
    <property type="entry name" value="Peptidase_S26"/>
</dbReference>
<protein>
    <recommendedName>
        <fullName evidence="4">Signal peptidase I</fullName>
    </recommendedName>
</protein>
<feature type="transmembrane region" description="Helical" evidence="1">
    <location>
        <begin position="202"/>
        <end position="221"/>
    </location>
</feature>
<sequence>MTPIKKNTKNPLKFMKIKKIIVFIFLDIFLLYLFIVSLGRVFLKEKCPKYLGFSFFNVASGSMEPYIKGPPMGSNSEIGDTVFVRGVWDCKNLKAFKNNACGKEPAQKPFNNDPKNTEYNPNDGDIVVFKSTTKKDKIIIHRLIYNDTENKCLYTWGDNNDHQLSDEKKIPYENVVGKLMFKDRYFIPTINKLIEYFGNKPLYAVFTIIYLIVMFVLLGIIKKNWNQADE</sequence>
<feature type="transmembrane region" description="Helical" evidence="1">
    <location>
        <begin position="20"/>
        <end position="43"/>
    </location>
</feature>
<keyword evidence="3" id="KW-1185">Reference proteome</keyword>
<reference evidence="2 3" key="1">
    <citation type="journal article" date="2013" name="BMC Genomics">
        <title>Comparison of the complete genome sequence of two closely related isolates of 'Candidatus Phytoplasma australiense' reveals genome plasticity.</title>
        <authorList>
            <person name="Andersen M.T."/>
            <person name="Liefting L.W."/>
            <person name="Havukkala I."/>
            <person name="Beever R.E."/>
        </authorList>
    </citation>
    <scope>NUCLEOTIDE SEQUENCE [LARGE SCALE GENOMIC DNA]</scope>
    <source>
        <strain evidence="2 3">NZSb11</strain>
    </source>
</reference>
<dbReference type="SUPFAM" id="SSF51306">
    <property type="entry name" value="LexA/Signal peptidase"/>
    <property type="match status" value="1"/>
</dbReference>
<keyword evidence="1" id="KW-0472">Membrane</keyword>
<dbReference type="PATRIC" id="fig|980422.3.peg.289"/>
<accession>R4S0E6</accession>
<organism evidence="2 3">
    <name type="scientific">Strawberry lethal yellows phytoplasma (CPA) str. NZSb11</name>
    <dbReference type="NCBI Taxonomy" id="980422"/>
    <lineage>
        <taxon>Bacteria</taxon>
        <taxon>Bacillati</taxon>
        <taxon>Mycoplasmatota</taxon>
        <taxon>Mollicutes</taxon>
        <taxon>Acholeplasmatales</taxon>
        <taxon>Acholeplasmataceae</taxon>
        <taxon>Candidatus Phytoplasma</taxon>
        <taxon>16SrXII (Stolbur group)</taxon>
    </lineage>
</organism>
<evidence type="ECO:0000313" key="3">
    <source>
        <dbReference type="Proteomes" id="UP000013941"/>
    </source>
</evidence>
<dbReference type="GO" id="GO:0004252">
    <property type="term" value="F:serine-type endopeptidase activity"/>
    <property type="evidence" value="ECO:0007669"/>
    <property type="project" value="InterPro"/>
</dbReference>
<dbReference type="KEGG" id="nzs:SLY_0311"/>